<dbReference type="InterPro" id="IPR001810">
    <property type="entry name" value="F-box_dom"/>
</dbReference>
<evidence type="ECO:0000256" key="1">
    <source>
        <dbReference type="SAM" id="MobiDB-lite"/>
    </source>
</evidence>
<dbReference type="CDD" id="cd22159">
    <property type="entry name" value="F-box_AtTIR1-like"/>
    <property type="match status" value="1"/>
</dbReference>
<protein>
    <recommendedName>
        <fullName evidence="2">F-box domain-containing protein</fullName>
    </recommendedName>
</protein>
<evidence type="ECO:0000313" key="3">
    <source>
        <dbReference type="EMBL" id="THU63973.1"/>
    </source>
</evidence>
<dbReference type="PANTHER" id="PTHR13318:SF247">
    <property type="entry name" value="GH16156P"/>
    <property type="match status" value="1"/>
</dbReference>
<dbReference type="InterPro" id="IPR032675">
    <property type="entry name" value="LRR_dom_sf"/>
</dbReference>
<gene>
    <name evidence="3" type="ORF">C4D60_Mb01t21540</name>
</gene>
<proteinExistence type="predicted"/>
<dbReference type="Gene3D" id="3.80.10.10">
    <property type="entry name" value="Ribonuclease Inhibitor"/>
    <property type="match status" value="3"/>
</dbReference>
<feature type="region of interest" description="Disordered" evidence="1">
    <location>
        <begin position="38"/>
        <end position="83"/>
    </location>
</feature>
<dbReference type="SUPFAM" id="SSF52047">
    <property type="entry name" value="RNI-like"/>
    <property type="match status" value="2"/>
</dbReference>
<dbReference type="Gene3D" id="1.20.1280.50">
    <property type="match status" value="1"/>
</dbReference>
<sequence>MWYASAIGFPNAHCLDVPSPVPSTVLYPHPPPPETCACPSTSSSPLPPSILGVPSEPFEGISGDMGDSNRRPGKRRKTWSPAKESRDDRALFQDLIDDLPDECLLLIFSLLPAPRDRCRCAAVSRKWLALQASMRRSEFGANAVLLPEARQEMSRCIKGSEANDWRLAAMAIGIDACEVLTHLSVVETLPSCPLPPLQHAGNHRHISDVGLFVIAQACTNLRSLALHNCIKVSDRGLAAIAQNCSALKNLELTNAFSVTDRGLMLIASGCPNLASLRLTACPSVTDRSLVAFSRHSTLLNSFAVAQCPLITDHGILSIVVLQTKLETLKISSMKLGDKVVQAIACHRKEIKLLSLEKVWGSSVIGYSWIAEASGLRALSLDACAGLTDGCFVRASSSISFAGLTKVSLKSCRSLTDLSLLALTKLPVKLENLHLENFRGAFSYRGLVFALENCSHSLKELNLVNCGFYGHGTEQQEGEPCFLLPQRCPALQTVKLEECEGLGDGFVVWVGQACKSVTDVSFVRMGSITDRGITSFLKQLKGWNEITRVDLSGCTRLGDRSVWAVTRECKGRLRSLALKGCGRVTDRGAAVITRRCGRLVELDLGGCNIGDEAVEKLVEGDPSDLESLSLAGCADITDRTLQALDEYGGLCLNRLNLTGCPRLSRSRVHLMKPYIDEVEY</sequence>
<dbReference type="SMART" id="SM00367">
    <property type="entry name" value="LRR_CC"/>
    <property type="match status" value="11"/>
</dbReference>
<accession>A0A4S8JNU3</accession>
<evidence type="ECO:0000259" key="2">
    <source>
        <dbReference type="SMART" id="SM00256"/>
    </source>
</evidence>
<dbReference type="Proteomes" id="UP000317650">
    <property type="component" value="Chromosome 1"/>
</dbReference>
<name>A0A4S8JNU3_MUSBA</name>
<evidence type="ECO:0000313" key="4">
    <source>
        <dbReference type="Proteomes" id="UP000317650"/>
    </source>
</evidence>
<dbReference type="GO" id="GO:0031146">
    <property type="term" value="P:SCF-dependent proteasomal ubiquitin-dependent protein catabolic process"/>
    <property type="evidence" value="ECO:0007669"/>
    <property type="project" value="TreeGrafter"/>
</dbReference>
<dbReference type="SMART" id="SM00256">
    <property type="entry name" value="FBOX"/>
    <property type="match status" value="1"/>
</dbReference>
<feature type="compositionally biased region" description="Low complexity" evidence="1">
    <location>
        <begin position="38"/>
        <end position="55"/>
    </location>
</feature>
<dbReference type="GO" id="GO:0019005">
    <property type="term" value="C:SCF ubiquitin ligase complex"/>
    <property type="evidence" value="ECO:0007669"/>
    <property type="project" value="TreeGrafter"/>
</dbReference>
<dbReference type="PANTHER" id="PTHR13318">
    <property type="entry name" value="PARTNER OF PAIRED, ISOFORM B-RELATED"/>
    <property type="match status" value="1"/>
</dbReference>
<dbReference type="EMBL" id="PYDT01000004">
    <property type="protein sequence ID" value="THU63973.1"/>
    <property type="molecule type" value="Genomic_DNA"/>
</dbReference>
<dbReference type="Pfam" id="PF12937">
    <property type="entry name" value="F-box-like"/>
    <property type="match status" value="1"/>
</dbReference>
<dbReference type="STRING" id="52838.A0A4S8JNU3"/>
<reference evidence="3 4" key="1">
    <citation type="journal article" date="2019" name="Nat. Plants">
        <title>Genome sequencing of Musa balbisiana reveals subgenome evolution and function divergence in polyploid bananas.</title>
        <authorList>
            <person name="Yao X."/>
        </authorList>
    </citation>
    <scope>NUCLEOTIDE SEQUENCE [LARGE SCALE GENOMIC DNA]</scope>
    <source>
        <strain evidence="4">cv. DH-PKW</strain>
        <tissue evidence="3">Leaves</tissue>
    </source>
</reference>
<dbReference type="SUPFAM" id="SSF81383">
    <property type="entry name" value="F-box domain"/>
    <property type="match status" value="1"/>
</dbReference>
<comment type="caution">
    <text evidence="3">The sequence shown here is derived from an EMBL/GenBank/DDBJ whole genome shotgun (WGS) entry which is preliminary data.</text>
</comment>
<dbReference type="InterPro" id="IPR006553">
    <property type="entry name" value="Leu-rich_rpt_Cys-con_subtyp"/>
</dbReference>
<dbReference type="InterPro" id="IPR057207">
    <property type="entry name" value="FBXL15_LRR"/>
</dbReference>
<feature type="domain" description="F-box" evidence="2">
    <location>
        <begin position="99"/>
        <end position="143"/>
    </location>
</feature>
<dbReference type="AlphaFoldDB" id="A0A4S8JNU3"/>
<organism evidence="3 4">
    <name type="scientific">Musa balbisiana</name>
    <name type="common">Banana</name>
    <dbReference type="NCBI Taxonomy" id="52838"/>
    <lineage>
        <taxon>Eukaryota</taxon>
        <taxon>Viridiplantae</taxon>
        <taxon>Streptophyta</taxon>
        <taxon>Embryophyta</taxon>
        <taxon>Tracheophyta</taxon>
        <taxon>Spermatophyta</taxon>
        <taxon>Magnoliopsida</taxon>
        <taxon>Liliopsida</taxon>
        <taxon>Zingiberales</taxon>
        <taxon>Musaceae</taxon>
        <taxon>Musa</taxon>
    </lineage>
</organism>
<keyword evidence="4" id="KW-1185">Reference proteome</keyword>
<dbReference type="InterPro" id="IPR036047">
    <property type="entry name" value="F-box-like_dom_sf"/>
</dbReference>
<dbReference type="Pfam" id="PF25372">
    <property type="entry name" value="DUF7885"/>
    <property type="match status" value="2"/>
</dbReference>